<dbReference type="InterPro" id="IPR003767">
    <property type="entry name" value="Malate/L-lactate_DH-like"/>
</dbReference>
<dbReference type="Gene3D" id="3.30.1370.60">
    <property type="entry name" value="Hypothetical oxidoreductase yiak, domain 2"/>
    <property type="match status" value="1"/>
</dbReference>
<protein>
    <submittedName>
        <fullName evidence="3">Ldh family oxidoreductase</fullName>
    </submittedName>
</protein>
<evidence type="ECO:0000256" key="1">
    <source>
        <dbReference type="ARBA" id="ARBA00006056"/>
    </source>
</evidence>
<keyword evidence="4" id="KW-1185">Reference proteome</keyword>
<proteinExistence type="inferred from homology"/>
<sequence length="309" mass="31101">MTERIAATLSGDAADAALVSVAAVWANLSGWPALGTDLLAREMAHSGTDAHSHNGTRISATTCTVDANGQVGPMALATACRLAGDCAANTGVGLTTLTGLTGTGRLAPYAASLAARGLIGIVALQSPPVVAPFGGSGRAIGTNPLAFAAPRGSEKALVVDLATASMSLAELARYTGSGTELPVGMALDADGAPTRVAEDVFALLPDGLTSSLIGLLVETLAGALSGQQSAEGGRGGFVLALAPPDHHDLAARIEEIAHRWNGAGGHVPGESVPLPTDNEPFDRTVQIDVDEDWWQGLAAGSKTKTEESV</sequence>
<evidence type="ECO:0000313" key="3">
    <source>
        <dbReference type="EMBL" id="MDV6271574.1"/>
    </source>
</evidence>
<dbReference type="PANTHER" id="PTHR11091:SF0">
    <property type="entry name" value="MALATE DEHYDROGENASE"/>
    <property type="match status" value="1"/>
</dbReference>
<keyword evidence="2" id="KW-0560">Oxidoreductase</keyword>
<dbReference type="Gene3D" id="1.10.1530.10">
    <property type="match status" value="1"/>
</dbReference>
<evidence type="ECO:0000313" key="4">
    <source>
        <dbReference type="Proteomes" id="UP001185927"/>
    </source>
</evidence>
<gene>
    <name evidence="3" type="ORF">R3Q16_33810</name>
</gene>
<evidence type="ECO:0000256" key="2">
    <source>
        <dbReference type="ARBA" id="ARBA00023002"/>
    </source>
</evidence>
<accession>A0ABU4C4Y8</accession>
<dbReference type="EMBL" id="JAWLKB010000057">
    <property type="protein sequence ID" value="MDV6271574.1"/>
    <property type="molecule type" value="Genomic_DNA"/>
</dbReference>
<dbReference type="InterPro" id="IPR036111">
    <property type="entry name" value="Mal/L-sulfo/L-lacto_DH-like_sf"/>
</dbReference>
<dbReference type="Pfam" id="PF02615">
    <property type="entry name" value="Ldh_2"/>
    <property type="match status" value="1"/>
</dbReference>
<dbReference type="RefSeq" id="WP_317546120.1">
    <property type="nucleotide sequence ID" value="NZ_JAWLKB010000057.1"/>
</dbReference>
<dbReference type="InterPro" id="IPR043143">
    <property type="entry name" value="Mal/L-sulf/L-lact_DH-like_NADP"/>
</dbReference>
<dbReference type="Proteomes" id="UP001185927">
    <property type="component" value="Unassembled WGS sequence"/>
</dbReference>
<dbReference type="InterPro" id="IPR043144">
    <property type="entry name" value="Mal/L-sulf/L-lact_DH-like_ah"/>
</dbReference>
<reference evidence="3 4" key="1">
    <citation type="submission" date="2023-10" db="EMBL/GenBank/DDBJ databases">
        <title>Development of a sustainable strategy for remediation of hydrocarbon-contaminated territories based on the waste exchange concept.</title>
        <authorList>
            <person name="Krivoruchko A."/>
        </authorList>
    </citation>
    <scope>NUCLEOTIDE SEQUENCE [LARGE SCALE GENOMIC DNA]</scope>
    <source>
        <strain evidence="3 4">IEGM 1203</strain>
    </source>
</reference>
<comment type="similarity">
    <text evidence="1">Belongs to the LDH2/MDH2 oxidoreductase family.</text>
</comment>
<dbReference type="SUPFAM" id="SSF89733">
    <property type="entry name" value="L-sulfolactate dehydrogenase-like"/>
    <property type="match status" value="1"/>
</dbReference>
<name>A0ABU4C4Y8_RHOGO</name>
<dbReference type="PANTHER" id="PTHR11091">
    <property type="entry name" value="OXIDOREDUCTASE-RELATED"/>
    <property type="match status" value="1"/>
</dbReference>
<organism evidence="3 4">
    <name type="scientific">Rhodococcus globerulus</name>
    <dbReference type="NCBI Taxonomy" id="33008"/>
    <lineage>
        <taxon>Bacteria</taxon>
        <taxon>Bacillati</taxon>
        <taxon>Actinomycetota</taxon>
        <taxon>Actinomycetes</taxon>
        <taxon>Mycobacteriales</taxon>
        <taxon>Nocardiaceae</taxon>
        <taxon>Rhodococcus</taxon>
    </lineage>
</organism>
<comment type="caution">
    <text evidence="3">The sequence shown here is derived from an EMBL/GenBank/DDBJ whole genome shotgun (WGS) entry which is preliminary data.</text>
</comment>